<dbReference type="PANTHER" id="PTHR30163">
    <property type="entry name" value="MEMBRANE-BOUND LYTIC MUREIN TRANSGLYCOSYLASE B"/>
    <property type="match status" value="1"/>
</dbReference>
<evidence type="ECO:0000256" key="1">
    <source>
        <dbReference type="SAM" id="MobiDB-lite"/>
    </source>
</evidence>
<gene>
    <name evidence="2" type="ORF">Ga0074812_105377</name>
</gene>
<dbReference type="InterPro" id="IPR043426">
    <property type="entry name" value="MltB-like"/>
</dbReference>
<organism evidence="2 3">
    <name type="scientific">Parafrankia irregularis</name>
    <dbReference type="NCBI Taxonomy" id="795642"/>
    <lineage>
        <taxon>Bacteria</taxon>
        <taxon>Bacillati</taxon>
        <taxon>Actinomycetota</taxon>
        <taxon>Actinomycetes</taxon>
        <taxon>Frankiales</taxon>
        <taxon>Frankiaceae</taxon>
        <taxon>Parafrankia</taxon>
    </lineage>
</organism>
<evidence type="ECO:0000313" key="3">
    <source>
        <dbReference type="Proteomes" id="UP000198802"/>
    </source>
</evidence>
<evidence type="ECO:0008006" key="4">
    <source>
        <dbReference type="Google" id="ProtNLM"/>
    </source>
</evidence>
<accession>A0A0S4QMP9</accession>
<sequence length="577" mass="57900">MLTLAVTAVATPAPAAAPISLHGPVNGRIDQVEVLPDNGAAFGGATVEALAGVVGASGQIRLPVRDGLTASAGTATRSGSDVAADDNDEVDDGSAPDSTVRNESLTTPPGSSAEASTIPSRALAAYTSAADRVNAERPDCFLHWSLLAGIGAIESGHGKGAAIDPVTGQVTPTVVGPRLDGSAGMFYIRDTDDGWLDGDRELDRAVGPMQFTPAMWRWAGRDADADGRADPNDLDDATLAAAELLCASGDLRIPKNVLTAVRSYNPSEAYTRSVLGWAAWYAVGATVVSGLGAEPADATGGDTSDDQGAQGLPIDQPFEVTALTPLAGAEGEGCLTPVIDQGSISVDGVGGDVLTGSDHESLEVRGRVGGTDGRTVTIELVVLDSTGATVATGTSARTVSSGDEVVSLGRVDGLAIGRATGRGPFDVVVRVLPGGADCASTETRIRAADLDPADFTGAPPTLAGLRRHLETYRDTGRITRTAVDDLLATLPDGDGGLQAAVELSRFLDRLAAAIQVGEIAADARIGLGEVITALCAQVDPGSAATGSAATSSAAAPGAAGTGGDGSTLPFPVVSLAP</sequence>
<dbReference type="Gene3D" id="1.10.530.10">
    <property type="match status" value="1"/>
</dbReference>
<protein>
    <recommendedName>
        <fullName evidence="4">Membrane-bound lytic murein transglycosylase B</fullName>
    </recommendedName>
</protein>
<feature type="region of interest" description="Disordered" evidence="1">
    <location>
        <begin position="71"/>
        <end position="118"/>
    </location>
</feature>
<proteinExistence type="predicted"/>
<dbReference type="GO" id="GO:0008933">
    <property type="term" value="F:peptidoglycan lytic transglycosylase activity"/>
    <property type="evidence" value="ECO:0007669"/>
    <property type="project" value="TreeGrafter"/>
</dbReference>
<dbReference type="Proteomes" id="UP000198802">
    <property type="component" value="Unassembled WGS sequence"/>
</dbReference>
<dbReference type="CDD" id="cd13399">
    <property type="entry name" value="Slt35-like"/>
    <property type="match status" value="1"/>
</dbReference>
<feature type="compositionally biased region" description="Polar residues" evidence="1">
    <location>
        <begin position="96"/>
        <end position="118"/>
    </location>
</feature>
<reference evidence="3" key="1">
    <citation type="submission" date="2015-11" db="EMBL/GenBank/DDBJ databases">
        <authorList>
            <person name="Varghese N."/>
        </authorList>
    </citation>
    <scope>NUCLEOTIDE SEQUENCE [LARGE SCALE GENOMIC DNA]</scope>
    <source>
        <strain evidence="3">DSM 45899</strain>
    </source>
</reference>
<dbReference type="GO" id="GO:0009253">
    <property type="term" value="P:peptidoglycan catabolic process"/>
    <property type="evidence" value="ECO:0007669"/>
    <property type="project" value="TreeGrafter"/>
</dbReference>
<feature type="compositionally biased region" description="Acidic residues" evidence="1">
    <location>
        <begin position="83"/>
        <end position="94"/>
    </location>
</feature>
<keyword evidence="3" id="KW-1185">Reference proteome</keyword>
<dbReference type="SUPFAM" id="SSF53955">
    <property type="entry name" value="Lysozyme-like"/>
    <property type="match status" value="1"/>
</dbReference>
<name>A0A0S4QMP9_9ACTN</name>
<dbReference type="InterPro" id="IPR023346">
    <property type="entry name" value="Lysozyme-like_dom_sf"/>
</dbReference>
<evidence type="ECO:0000313" key="2">
    <source>
        <dbReference type="EMBL" id="CUU55722.1"/>
    </source>
</evidence>
<dbReference type="AlphaFoldDB" id="A0A0S4QMP9"/>
<dbReference type="PANTHER" id="PTHR30163:SF8">
    <property type="entry name" value="LYTIC MUREIN TRANSGLYCOSYLASE"/>
    <property type="match status" value="1"/>
</dbReference>
<dbReference type="EMBL" id="FAOZ01000005">
    <property type="protein sequence ID" value="CUU55722.1"/>
    <property type="molecule type" value="Genomic_DNA"/>
</dbReference>